<evidence type="ECO:0000256" key="1">
    <source>
        <dbReference type="SAM" id="Phobius"/>
    </source>
</evidence>
<protein>
    <submittedName>
        <fullName evidence="2">Uncharacterized protein</fullName>
    </submittedName>
</protein>
<gene>
    <name evidence="2" type="ORF">GKC39_15030</name>
</gene>
<comment type="caution">
    <text evidence="2">The sequence shown here is derived from an EMBL/GenBank/DDBJ whole genome shotgun (WGS) entry which is preliminary data.</text>
</comment>
<name>A0A6A8LKZ6_BACVE</name>
<keyword evidence="1" id="KW-1133">Transmembrane helix</keyword>
<feature type="transmembrane region" description="Helical" evidence="1">
    <location>
        <begin position="59"/>
        <end position="78"/>
    </location>
</feature>
<dbReference type="AlphaFoldDB" id="A0A6A8LKZ6"/>
<proteinExistence type="predicted"/>
<dbReference type="RefSeq" id="WP_032859290.1">
    <property type="nucleotide sequence ID" value="NZ_BPWC01000001.1"/>
</dbReference>
<keyword evidence="1" id="KW-0812">Transmembrane</keyword>
<sequence length="112" mass="12536">MTPQIIAFIIVKINSLIFHPPISNHSLNNSKKGSVFKNKLKRVFERRKTCGFLRTNKSLVIGIISWSLVFSGFTLAFATEKEEGNRGNIVTSDLDPNVSIENLMVYHTAGLN</sequence>
<evidence type="ECO:0000313" key="2">
    <source>
        <dbReference type="EMBL" id="MSE03367.1"/>
    </source>
</evidence>
<reference evidence="2" key="1">
    <citation type="submission" date="2019-11" db="EMBL/GenBank/DDBJ databases">
        <title>Draft Genome Sequence of Plant Growth-Promoting Rhizosphere-Associated Bacteria.</title>
        <authorList>
            <person name="Vasilyev I.Y."/>
            <person name="Radchenko V."/>
            <person name="Ilnitskaya E.V."/>
        </authorList>
    </citation>
    <scope>NUCLEOTIDE SEQUENCE</scope>
    <source>
        <strain evidence="2">VRA_517_n</strain>
    </source>
</reference>
<keyword evidence="1" id="KW-0472">Membrane</keyword>
<organism evidence="2">
    <name type="scientific">Bacillus velezensis</name>
    <dbReference type="NCBI Taxonomy" id="492670"/>
    <lineage>
        <taxon>Bacteria</taxon>
        <taxon>Bacillati</taxon>
        <taxon>Bacillota</taxon>
        <taxon>Bacilli</taxon>
        <taxon>Bacillales</taxon>
        <taxon>Bacillaceae</taxon>
        <taxon>Bacillus</taxon>
        <taxon>Bacillus amyloliquefaciens group</taxon>
    </lineage>
</organism>
<accession>A0A6A8LKZ6</accession>
<dbReference type="EMBL" id="WKKV01000007">
    <property type="protein sequence ID" value="MSE03367.1"/>
    <property type="molecule type" value="Genomic_DNA"/>
</dbReference>